<feature type="compositionally biased region" description="Polar residues" evidence="2">
    <location>
        <begin position="293"/>
        <end position="307"/>
    </location>
</feature>
<evidence type="ECO:0000256" key="1">
    <source>
        <dbReference type="ARBA" id="ARBA00023006"/>
    </source>
</evidence>
<proteinExistence type="predicted"/>
<feature type="compositionally biased region" description="Low complexity" evidence="2">
    <location>
        <begin position="343"/>
        <end position="356"/>
    </location>
</feature>
<name>A0ABQ8AJM0_BRANA</name>
<feature type="region of interest" description="Disordered" evidence="2">
    <location>
        <begin position="285"/>
        <end position="433"/>
    </location>
</feature>
<gene>
    <name evidence="4" type="ORF">HID58_055216</name>
</gene>
<accession>A0ABQ8AJM0</accession>
<feature type="domain" description="Autophagy-related protein 13 N-terminal" evidence="3">
    <location>
        <begin position="37"/>
        <end position="239"/>
    </location>
</feature>
<keyword evidence="5" id="KW-1185">Reference proteome</keyword>
<dbReference type="Pfam" id="PF10033">
    <property type="entry name" value="ATG13"/>
    <property type="match status" value="1"/>
</dbReference>
<evidence type="ECO:0000256" key="2">
    <source>
        <dbReference type="SAM" id="MobiDB-lite"/>
    </source>
</evidence>
<feature type="compositionally biased region" description="Basic and acidic residues" evidence="2">
    <location>
        <begin position="324"/>
        <end position="335"/>
    </location>
</feature>
<feature type="compositionally biased region" description="Polar residues" evidence="2">
    <location>
        <begin position="369"/>
        <end position="387"/>
    </location>
</feature>
<sequence>MTVPIWSKSEDQGGKTHTMDFPENLPSPDIGRLEQIVSHFFPKALHIVLDSRIPSLQSRGRTRDRSSGGLNVKKSDKWFNLIMGDRPAALDKLHSWHRNILDSMIIDIILIHPTDDDDDHGNVRSAETVIERWVVQYENPLIMSPQTSDPSTRYQKVYKKAIILLRSLYAQTRLLPAYRVSRQLSSSLASSRYEMVYKVSSFSDVFSPPVTETMKEFRFSPVEVPPGRLCASVTYRSDLSDFNLGAHITLPPRIITDYVGSPATDPMRFFPSPGQSFEATSFHFQGRAGRPPLTTSSASERPHSWTSGFHRPPTPNQSFSPDFHWSRTDGGDSHHQLSPPFSPSGSPSTPRGSYSPRINVRPGTAPVTIPSSATFNRYVSSNFSEPSRNPLPPFSPKSTRRSPSSQDSLPGIALYKSSRSGESPSGLINHYPGHKLTKDSKYDSGRFSGLLSSSGSPRFGFSRSPSRLSSDLEDPDCSCPFDFDDVDESVLQYSQSLDRRKTSSSISQSLPIGRKSQDAAVGVLVQMLKTAPPLRQDSSTYMASSMSGVQREGSSVSGAESEFSMARSTSDALEELRNYKQLKDLLLSKSKSVGGATRVH</sequence>
<dbReference type="InterPro" id="IPR036570">
    <property type="entry name" value="HORMA_dom_sf"/>
</dbReference>
<protein>
    <recommendedName>
        <fullName evidence="3">Autophagy-related protein 13 N-terminal domain-containing protein</fullName>
    </recommendedName>
</protein>
<comment type="caution">
    <text evidence="4">The sequence shown here is derived from an EMBL/GenBank/DDBJ whole genome shotgun (WGS) entry which is preliminary data.</text>
</comment>
<evidence type="ECO:0000313" key="4">
    <source>
        <dbReference type="EMBL" id="KAH0892787.1"/>
    </source>
</evidence>
<feature type="compositionally biased region" description="Basic and acidic residues" evidence="2">
    <location>
        <begin position="8"/>
        <end position="20"/>
    </location>
</feature>
<reference evidence="4 5" key="1">
    <citation type="submission" date="2021-05" db="EMBL/GenBank/DDBJ databases">
        <title>Genome Assembly of Synthetic Allotetraploid Brassica napus Reveals Homoeologous Exchanges between Subgenomes.</title>
        <authorList>
            <person name="Davis J.T."/>
        </authorList>
    </citation>
    <scope>NUCLEOTIDE SEQUENCE [LARGE SCALE GENOMIC DNA]</scope>
    <source>
        <strain evidence="5">cv. Da-Ae</strain>
        <tissue evidence="4">Seedling</tissue>
    </source>
</reference>
<dbReference type="Gene3D" id="3.30.900.10">
    <property type="entry name" value="HORMA domain"/>
    <property type="match status" value="1"/>
</dbReference>
<evidence type="ECO:0000313" key="5">
    <source>
        <dbReference type="Proteomes" id="UP000824890"/>
    </source>
</evidence>
<evidence type="ECO:0000259" key="3">
    <source>
        <dbReference type="Pfam" id="PF10033"/>
    </source>
</evidence>
<feature type="region of interest" description="Disordered" evidence="2">
    <location>
        <begin position="1"/>
        <end position="22"/>
    </location>
</feature>
<dbReference type="EMBL" id="JAGKQM010000013">
    <property type="protein sequence ID" value="KAH0892787.1"/>
    <property type="molecule type" value="Genomic_DNA"/>
</dbReference>
<dbReference type="PANTHER" id="PTHR13430">
    <property type="match status" value="1"/>
</dbReference>
<keyword evidence="1" id="KW-0072">Autophagy</keyword>
<dbReference type="PANTHER" id="PTHR13430:SF4">
    <property type="entry name" value="AUTOPHAGY-RELATED PROTEIN 13"/>
    <property type="match status" value="1"/>
</dbReference>
<dbReference type="Proteomes" id="UP000824890">
    <property type="component" value="Unassembled WGS sequence"/>
</dbReference>
<organism evidence="4 5">
    <name type="scientific">Brassica napus</name>
    <name type="common">Rape</name>
    <dbReference type="NCBI Taxonomy" id="3708"/>
    <lineage>
        <taxon>Eukaryota</taxon>
        <taxon>Viridiplantae</taxon>
        <taxon>Streptophyta</taxon>
        <taxon>Embryophyta</taxon>
        <taxon>Tracheophyta</taxon>
        <taxon>Spermatophyta</taxon>
        <taxon>Magnoliopsida</taxon>
        <taxon>eudicotyledons</taxon>
        <taxon>Gunneridae</taxon>
        <taxon>Pentapetalae</taxon>
        <taxon>rosids</taxon>
        <taxon>malvids</taxon>
        <taxon>Brassicales</taxon>
        <taxon>Brassicaceae</taxon>
        <taxon>Brassiceae</taxon>
        <taxon>Brassica</taxon>
    </lineage>
</organism>
<dbReference type="InterPro" id="IPR040182">
    <property type="entry name" value="ATG13"/>
</dbReference>
<dbReference type="InterPro" id="IPR018731">
    <property type="entry name" value="Atg13_N"/>
</dbReference>